<gene>
    <name evidence="2" type="ORF">C8261_06545</name>
</gene>
<name>A0A2T4IH56_9RHOO</name>
<reference evidence="2 3" key="1">
    <citation type="submission" date="2018-03" db="EMBL/GenBank/DDBJ databases">
        <authorList>
            <person name="Keele B.F."/>
        </authorList>
    </citation>
    <scope>NUCLEOTIDE SEQUENCE [LARGE SCALE GENOMIC DNA]</scope>
    <source>
        <strain evidence="2 3">D20</strain>
    </source>
</reference>
<proteinExistence type="predicted"/>
<dbReference type="AlphaFoldDB" id="A0A2T4IH56"/>
<evidence type="ECO:0000256" key="1">
    <source>
        <dbReference type="SAM" id="MobiDB-lite"/>
    </source>
</evidence>
<evidence type="ECO:0000313" key="2">
    <source>
        <dbReference type="EMBL" id="PTD97046.1"/>
    </source>
</evidence>
<dbReference type="RefSeq" id="WP_107492855.1">
    <property type="nucleotide sequence ID" value="NZ_PZKC01000004.1"/>
</dbReference>
<feature type="region of interest" description="Disordered" evidence="1">
    <location>
        <begin position="1"/>
        <end position="22"/>
    </location>
</feature>
<sequence length="162" mass="17799">MTAIFAKTRKGQEEIEQRSGGLGPRPRRVLILIDGKRPLDEVRAMMPDPRLDEALAQLQEEGYIERIGGSDAPPPAAVDEAVAAPAGPVDPAQMDKARNFMLNALRTFNGPYGNLGLMKRINESRTPADLRGLLEDWLATLNLTKMGQLRSEELKGRLLAVL</sequence>
<comment type="caution">
    <text evidence="2">The sequence shown here is derived from an EMBL/GenBank/DDBJ whole genome shotgun (WGS) entry which is preliminary data.</text>
</comment>
<accession>A0A2T4IH56</accession>
<dbReference type="EMBL" id="PZKC01000004">
    <property type="protein sequence ID" value="PTD97046.1"/>
    <property type="molecule type" value="Genomic_DNA"/>
</dbReference>
<reference evidence="2 3" key="2">
    <citation type="submission" date="2018-04" db="EMBL/GenBank/DDBJ databases">
        <title>Thauera lacus sp. nov., isolated from an saline lake in Inner Mongolia, China.</title>
        <authorList>
            <person name="Liang Q.-Y."/>
        </authorList>
    </citation>
    <scope>NUCLEOTIDE SEQUENCE [LARGE SCALE GENOMIC DNA]</scope>
    <source>
        <strain evidence="2 3">D20</strain>
    </source>
</reference>
<evidence type="ECO:0000313" key="3">
    <source>
        <dbReference type="Proteomes" id="UP000241193"/>
    </source>
</evidence>
<protein>
    <submittedName>
        <fullName evidence="2">Uncharacterized protein</fullName>
    </submittedName>
</protein>
<organism evidence="2 3">
    <name type="scientific">Pseudothauera lacus</name>
    <dbReference type="NCBI Taxonomy" id="2136175"/>
    <lineage>
        <taxon>Bacteria</taxon>
        <taxon>Pseudomonadati</taxon>
        <taxon>Pseudomonadota</taxon>
        <taxon>Betaproteobacteria</taxon>
        <taxon>Rhodocyclales</taxon>
        <taxon>Zoogloeaceae</taxon>
        <taxon>Pseudothauera</taxon>
    </lineage>
</organism>
<dbReference type="Proteomes" id="UP000241193">
    <property type="component" value="Unassembled WGS sequence"/>
</dbReference>
<keyword evidence="3" id="KW-1185">Reference proteome</keyword>
<dbReference type="OrthoDB" id="5295681at2"/>